<dbReference type="Proteomes" id="UP000030669">
    <property type="component" value="Unassembled WGS sequence"/>
</dbReference>
<dbReference type="STRING" id="670483.S7Q473"/>
<dbReference type="RefSeq" id="XP_007867057.1">
    <property type="nucleotide sequence ID" value="XM_007868866.1"/>
</dbReference>
<dbReference type="Gene3D" id="3.30.379.10">
    <property type="entry name" value="Chitobiase/beta-hexosaminidase domain 2-like"/>
    <property type="match status" value="1"/>
</dbReference>
<dbReference type="InterPro" id="IPR029019">
    <property type="entry name" value="HEX_eukaryotic_N"/>
</dbReference>
<dbReference type="PIRSF" id="PIRSF001093">
    <property type="entry name" value="B-hxosamndse_ab_euk"/>
    <property type="match status" value="1"/>
</dbReference>
<dbReference type="InterPro" id="IPR025705">
    <property type="entry name" value="Beta_hexosaminidase_sua/sub"/>
</dbReference>
<keyword evidence="5" id="KW-0325">Glycoprotein</keyword>
<dbReference type="eggNOG" id="KOG2499">
    <property type="taxonomic scope" value="Eukaryota"/>
</dbReference>
<proteinExistence type="inferred from homology"/>
<keyword evidence="6 7" id="KW-0326">Glycosidase</keyword>
<dbReference type="EC" id="3.2.1.52" evidence="7"/>
<evidence type="ECO:0000256" key="7">
    <source>
        <dbReference type="PIRNR" id="PIRNR001093"/>
    </source>
</evidence>
<keyword evidence="4 7" id="KW-0378">Hydrolase</keyword>
<dbReference type="GO" id="GO:0030203">
    <property type="term" value="P:glycosaminoglycan metabolic process"/>
    <property type="evidence" value="ECO:0007669"/>
    <property type="project" value="TreeGrafter"/>
</dbReference>
<dbReference type="GO" id="GO:0005975">
    <property type="term" value="P:carbohydrate metabolic process"/>
    <property type="evidence" value="ECO:0007669"/>
    <property type="project" value="InterPro"/>
</dbReference>
<dbReference type="PRINTS" id="PR00738">
    <property type="entry name" value="GLHYDRLASE20"/>
</dbReference>
<dbReference type="GeneID" id="19307463"/>
<dbReference type="OMA" id="NYCVEPP"/>
<dbReference type="InterPro" id="IPR029018">
    <property type="entry name" value="Hex-like_dom2"/>
</dbReference>
<gene>
    <name evidence="12" type="ORF">GLOTRDRAFT_62158</name>
</gene>
<evidence type="ECO:0000256" key="9">
    <source>
        <dbReference type="SAM" id="SignalP"/>
    </source>
</evidence>
<dbReference type="EMBL" id="KB469303">
    <property type="protein sequence ID" value="EPQ54816.1"/>
    <property type="molecule type" value="Genomic_DNA"/>
</dbReference>
<organism evidence="12 13">
    <name type="scientific">Gloeophyllum trabeum (strain ATCC 11539 / FP-39264 / Madison 617)</name>
    <name type="common">Brown rot fungus</name>
    <dbReference type="NCBI Taxonomy" id="670483"/>
    <lineage>
        <taxon>Eukaryota</taxon>
        <taxon>Fungi</taxon>
        <taxon>Dikarya</taxon>
        <taxon>Basidiomycota</taxon>
        <taxon>Agaricomycotina</taxon>
        <taxon>Agaricomycetes</taxon>
        <taxon>Gloeophyllales</taxon>
        <taxon>Gloeophyllaceae</taxon>
        <taxon>Gloeophyllum</taxon>
    </lineage>
</organism>
<dbReference type="PANTHER" id="PTHR22600">
    <property type="entry name" value="BETA-HEXOSAMINIDASE"/>
    <property type="match status" value="1"/>
</dbReference>
<feature type="domain" description="Glycoside hydrolase family 20 catalytic" evidence="10">
    <location>
        <begin position="174"/>
        <end position="506"/>
    </location>
</feature>
<evidence type="ECO:0000313" key="12">
    <source>
        <dbReference type="EMBL" id="EPQ54816.1"/>
    </source>
</evidence>
<comment type="similarity">
    <text evidence="2 7">Belongs to the glycosyl hydrolase 20 family.</text>
</comment>
<feature type="active site" description="Proton donor" evidence="8">
    <location>
        <position position="333"/>
    </location>
</feature>
<dbReference type="KEGG" id="gtr:GLOTRDRAFT_62158"/>
<evidence type="ECO:0000259" key="10">
    <source>
        <dbReference type="Pfam" id="PF00728"/>
    </source>
</evidence>
<dbReference type="Gene3D" id="3.20.20.80">
    <property type="entry name" value="Glycosidases"/>
    <property type="match status" value="1"/>
</dbReference>
<dbReference type="FunFam" id="3.20.20.80:FF:000063">
    <property type="entry name" value="Beta-hexosaminidase"/>
    <property type="match status" value="1"/>
</dbReference>
<dbReference type="SUPFAM" id="SSF51445">
    <property type="entry name" value="(Trans)glycosidases"/>
    <property type="match status" value="1"/>
</dbReference>
<name>S7Q473_GLOTA</name>
<dbReference type="HOGENOM" id="CLU_007082_0_2_1"/>
<keyword evidence="3 9" id="KW-0732">Signal</keyword>
<evidence type="ECO:0000256" key="6">
    <source>
        <dbReference type="ARBA" id="ARBA00023295"/>
    </source>
</evidence>
<evidence type="ECO:0000259" key="11">
    <source>
        <dbReference type="Pfam" id="PF14845"/>
    </source>
</evidence>
<dbReference type="InterPro" id="IPR015883">
    <property type="entry name" value="Glyco_hydro_20_cat"/>
</dbReference>
<feature type="domain" description="Beta-hexosaminidase eukaryotic type N-terminal" evidence="11">
    <location>
        <begin position="19"/>
        <end position="150"/>
    </location>
</feature>
<evidence type="ECO:0000256" key="1">
    <source>
        <dbReference type="ARBA" id="ARBA00001231"/>
    </source>
</evidence>
<dbReference type="AlphaFoldDB" id="S7Q473"/>
<accession>S7Q473</accession>
<comment type="catalytic activity">
    <reaction evidence="1 7">
        <text>Hydrolysis of terminal non-reducing N-acetyl-D-hexosamine residues in N-acetyl-beta-D-hexosaminides.</text>
        <dbReference type="EC" id="3.2.1.52"/>
    </reaction>
</comment>
<evidence type="ECO:0000256" key="5">
    <source>
        <dbReference type="ARBA" id="ARBA00023180"/>
    </source>
</evidence>
<evidence type="ECO:0000256" key="4">
    <source>
        <dbReference type="ARBA" id="ARBA00022801"/>
    </source>
</evidence>
<dbReference type="OrthoDB" id="428480at2759"/>
<evidence type="ECO:0000313" key="13">
    <source>
        <dbReference type="Proteomes" id="UP000030669"/>
    </source>
</evidence>
<dbReference type="GO" id="GO:0004563">
    <property type="term" value="F:beta-N-acetylhexosaminidase activity"/>
    <property type="evidence" value="ECO:0007669"/>
    <property type="project" value="UniProtKB-EC"/>
</dbReference>
<reference evidence="12 13" key="1">
    <citation type="journal article" date="2012" name="Science">
        <title>The Paleozoic origin of enzymatic lignin decomposition reconstructed from 31 fungal genomes.</title>
        <authorList>
            <person name="Floudas D."/>
            <person name="Binder M."/>
            <person name="Riley R."/>
            <person name="Barry K."/>
            <person name="Blanchette R.A."/>
            <person name="Henrissat B."/>
            <person name="Martinez A.T."/>
            <person name="Otillar R."/>
            <person name="Spatafora J.W."/>
            <person name="Yadav J.S."/>
            <person name="Aerts A."/>
            <person name="Benoit I."/>
            <person name="Boyd A."/>
            <person name="Carlson A."/>
            <person name="Copeland A."/>
            <person name="Coutinho P.M."/>
            <person name="de Vries R.P."/>
            <person name="Ferreira P."/>
            <person name="Findley K."/>
            <person name="Foster B."/>
            <person name="Gaskell J."/>
            <person name="Glotzer D."/>
            <person name="Gorecki P."/>
            <person name="Heitman J."/>
            <person name="Hesse C."/>
            <person name="Hori C."/>
            <person name="Igarashi K."/>
            <person name="Jurgens J.A."/>
            <person name="Kallen N."/>
            <person name="Kersten P."/>
            <person name="Kohler A."/>
            <person name="Kuees U."/>
            <person name="Kumar T.K.A."/>
            <person name="Kuo A."/>
            <person name="LaButti K."/>
            <person name="Larrondo L.F."/>
            <person name="Lindquist E."/>
            <person name="Ling A."/>
            <person name="Lombard V."/>
            <person name="Lucas S."/>
            <person name="Lundell T."/>
            <person name="Martin R."/>
            <person name="McLaughlin D.J."/>
            <person name="Morgenstern I."/>
            <person name="Morin E."/>
            <person name="Murat C."/>
            <person name="Nagy L.G."/>
            <person name="Nolan M."/>
            <person name="Ohm R.A."/>
            <person name="Patyshakuliyeva A."/>
            <person name="Rokas A."/>
            <person name="Ruiz-Duenas F.J."/>
            <person name="Sabat G."/>
            <person name="Salamov A."/>
            <person name="Samejima M."/>
            <person name="Schmutz J."/>
            <person name="Slot J.C."/>
            <person name="St John F."/>
            <person name="Stenlid J."/>
            <person name="Sun H."/>
            <person name="Sun S."/>
            <person name="Syed K."/>
            <person name="Tsang A."/>
            <person name="Wiebenga A."/>
            <person name="Young D."/>
            <person name="Pisabarro A."/>
            <person name="Eastwood D.C."/>
            <person name="Martin F."/>
            <person name="Cullen D."/>
            <person name="Grigoriev I.V."/>
            <person name="Hibbett D.S."/>
        </authorList>
    </citation>
    <scope>NUCLEOTIDE SEQUENCE [LARGE SCALE GENOMIC DNA]</scope>
    <source>
        <strain evidence="12 13">ATCC 11539</strain>
    </source>
</reference>
<dbReference type="SUPFAM" id="SSF55545">
    <property type="entry name" value="beta-N-acetylhexosaminidase-like domain"/>
    <property type="match status" value="1"/>
</dbReference>
<dbReference type="GO" id="GO:0016020">
    <property type="term" value="C:membrane"/>
    <property type="evidence" value="ECO:0007669"/>
    <property type="project" value="TreeGrafter"/>
</dbReference>
<feature type="signal peptide" evidence="9">
    <location>
        <begin position="1"/>
        <end position="17"/>
    </location>
</feature>
<evidence type="ECO:0000256" key="3">
    <source>
        <dbReference type="ARBA" id="ARBA00022729"/>
    </source>
</evidence>
<sequence length="557" mass="61031">MLAVLGILSLAAVRTTASLWPIPRSMQSGSTFLKLPSQFNVTVSVPSPPADLLDAVKELNWYLANDQLQRLVVGRGAYDAQDIESAPTLTSLMLSLEDGAEVNSISAEAVKAIDIRSEGYQLDIPADGSTATLVANSTLGLYRGLTTFSQFWYEYAGQVYMTSAPISIQDSPAYPYRGFMLDTARHYFPTTDIIRTLDAMSWVKLNMFHWHITDSQSFPLYVAEFPELAQQGAYSSEDVYTPQDIQDIITYANQKGIDVMLEIDTPGHTTSIAASHPEYVACNQASPWATYANEPPAGQLRFTDPAVVNFTTQLFGAVAKTVPGTLFSSGGDELNIPCYRDDNRTQGELNSTGLTLEEALSNFTQSTHAALIAEGKTPVVWEEMVLDHNVTLSNDTIVLVWISSANAAAVAAKNYRIVQAPSDYFYLDCGASEWIGDTPEATSWCDPFKTWQKSYTFDPLANMTDSQKSLVLGGEQLLWTEQSSPTNLDPIVWPRAASSAEVFWTGATGPDGARLNVTEALPRLHDLRFRMVQRGVGAIALQPLWCALRPHACDINS</sequence>
<dbReference type="PANTHER" id="PTHR22600:SF26">
    <property type="entry name" value="BETA-N-ACETYLHEXOSAMINIDASE"/>
    <property type="match status" value="1"/>
</dbReference>
<evidence type="ECO:0000256" key="8">
    <source>
        <dbReference type="PIRSR" id="PIRSR001093-1"/>
    </source>
</evidence>
<feature type="chain" id="PRO_5004543835" description="Beta-hexosaminidase" evidence="9">
    <location>
        <begin position="18"/>
        <end position="557"/>
    </location>
</feature>
<dbReference type="Pfam" id="PF14845">
    <property type="entry name" value="Glycohydro_20b2"/>
    <property type="match status" value="1"/>
</dbReference>
<dbReference type="CDD" id="cd06562">
    <property type="entry name" value="GH20_HexA_HexB-like"/>
    <property type="match status" value="1"/>
</dbReference>
<dbReference type="InterPro" id="IPR017853">
    <property type="entry name" value="GH"/>
</dbReference>
<dbReference type="Pfam" id="PF00728">
    <property type="entry name" value="Glyco_hydro_20"/>
    <property type="match status" value="1"/>
</dbReference>
<evidence type="ECO:0000256" key="2">
    <source>
        <dbReference type="ARBA" id="ARBA00006285"/>
    </source>
</evidence>
<keyword evidence="13" id="KW-1185">Reference proteome</keyword>
<protein>
    <recommendedName>
        <fullName evidence="7">Beta-hexosaminidase</fullName>
        <ecNumber evidence="7">3.2.1.52</ecNumber>
    </recommendedName>
</protein>